<dbReference type="FunFam" id="3.40.640.10:FF:000024">
    <property type="entry name" value="Kynurenine--oxoglutarate transaminase 3"/>
    <property type="match status" value="1"/>
</dbReference>
<feature type="domain" description="Aminotransferase class I/classII large" evidence="8">
    <location>
        <begin position="154"/>
        <end position="535"/>
    </location>
</feature>
<dbReference type="InterPro" id="IPR015421">
    <property type="entry name" value="PyrdxlP-dep_Trfase_major"/>
</dbReference>
<dbReference type="CDD" id="cd00609">
    <property type="entry name" value="AAT_like"/>
    <property type="match status" value="1"/>
</dbReference>
<keyword evidence="6" id="KW-0663">Pyridoxal phosphate</keyword>
<dbReference type="InterPro" id="IPR015422">
    <property type="entry name" value="PyrdxlP-dep_Trfase_small"/>
</dbReference>
<dbReference type="AlphaFoldDB" id="E3MCF1"/>
<dbReference type="InterPro" id="IPR051326">
    <property type="entry name" value="Kynurenine-oxoglutarate_AT"/>
</dbReference>
<accession>E3MCF1</accession>
<reference evidence="9" key="1">
    <citation type="submission" date="2007-07" db="EMBL/GenBank/DDBJ databases">
        <title>PCAP assembly of the Caenorhabditis remanei genome.</title>
        <authorList>
            <consortium name="The Caenorhabditis remanei Sequencing Consortium"/>
            <person name="Wilson R.K."/>
        </authorList>
    </citation>
    <scope>NUCLEOTIDE SEQUENCE [LARGE SCALE GENOMIC DNA]</scope>
    <source>
        <strain evidence="9">PB4641</strain>
    </source>
</reference>
<dbReference type="eggNOG" id="KOG0257">
    <property type="taxonomic scope" value="Eukaryota"/>
</dbReference>
<dbReference type="EMBL" id="DS268434">
    <property type="protein sequence ID" value="EFO98092.1"/>
    <property type="molecule type" value="Genomic_DNA"/>
</dbReference>
<dbReference type="PANTHER" id="PTHR43807">
    <property type="entry name" value="FI04487P"/>
    <property type="match status" value="1"/>
</dbReference>
<dbReference type="GO" id="GO:0005739">
    <property type="term" value="C:mitochondrion"/>
    <property type="evidence" value="ECO:0007669"/>
    <property type="project" value="TreeGrafter"/>
</dbReference>
<dbReference type="Pfam" id="PF00155">
    <property type="entry name" value="Aminotran_1_2"/>
    <property type="match status" value="1"/>
</dbReference>
<dbReference type="Gene3D" id="3.90.1150.10">
    <property type="entry name" value="Aspartate Aminotransferase, domain 1"/>
    <property type="match status" value="1"/>
</dbReference>
<evidence type="ECO:0000256" key="7">
    <source>
        <dbReference type="ARBA" id="ARBA00024016"/>
    </source>
</evidence>
<evidence type="ECO:0000256" key="1">
    <source>
        <dbReference type="ARBA" id="ARBA00001933"/>
    </source>
</evidence>
<protein>
    <submittedName>
        <fullName evidence="9">CRE-NKAT-3 protein</fullName>
    </submittedName>
</protein>
<keyword evidence="4" id="KW-0032">Aminotransferase</keyword>
<dbReference type="GO" id="GO:0030170">
    <property type="term" value="F:pyridoxal phosphate binding"/>
    <property type="evidence" value="ECO:0007669"/>
    <property type="project" value="InterPro"/>
</dbReference>
<evidence type="ECO:0000256" key="5">
    <source>
        <dbReference type="ARBA" id="ARBA00022679"/>
    </source>
</evidence>
<evidence type="ECO:0000313" key="10">
    <source>
        <dbReference type="Proteomes" id="UP000008281"/>
    </source>
</evidence>
<dbReference type="InterPro" id="IPR004839">
    <property type="entry name" value="Aminotransferase_I/II_large"/>
</dbReference>
<dbReference type="HOGENOM" id="CLU_017584_4_0_1"/>
<comment type="pathway">
    <text evidence="7">Amino-acid degradation; L-kynurenine degradation; kynurenate from L-kynurenine: step 1/2.</text>
</comment>
<sequence length="546" mass="61113">MSIVRLSYYLSLPTQSAETTRTHCLSPVASTSPQYRVKSGVSADLLVANTSATTFFRFLNANLANFLRKLFKNTLYNIFTLLFSHHTLCSLEKCVVSAENGSVLSMLSSKTFLNLVRTSRSRMSSTFAPKPAERTAQHAASIWVEFTTLAAETKAVNLGQGFPDSPAPKFVTDLLENLSKQPELTAAHQYTRGYGHPMLVDILAKMYSHFYSVQVDPMNEVLVTVGAYLSLYYAFLGWINKGDEVLIIEPAYDCYYPQVKFAGGVPVPVVMNLADGATSASQFTIDFEDMEKKINGKTKMLVINNPHNPTGKLFTRQELEKLAEIAKKYNLIVIADEVYEFHVWDKNDMVRFASLPGMYERTISIGSAGKAFSVTGWKLGWAVGPKQLLEPLKAIHQNCVFTCSSPTQMAIAEAFRLDWPKFLNDPKNSYLATGLSGELRGKRDKLAKMLEEGNFRPIIPDAGYFMLADYSHLKEGLKLASEADPDDFVFSRWLCREKKLAVIPPSAFYSSRAEKDKNSHMVRLCYFKKNETLDAAEVILKKLGKE</sequence>
<dbReference type="Proteomes" id="UP000008281">
    <property type="component" value="Unassembled WGS sequence"/>
</dbReference>
<evidence type="ECO:0000313" key="9">
    <source>
        <dbReference type="EMBL" id="EFO98092.1"/>
    </source>
</evidence>
<organism evidence="10">
    <name type="scientific">Caenorhabditis remanei</name>
    <name type="common">Caenorhabditis vulgaris</name>
    <dbReference type="NCBI Taxonomy" id="31234"/>
    <lineage>
        <taxon>Eukaryota</taxon>
        <taxon>Metazoa</taxon>
        <taxon>Ecdysozoa</taxon>
        <taxon>Nematoda</taxon>
        <taxon>Chromadorea</taxon>
        <taxon>Rhabditida</taxon>
        <taxon>Rhabditina</taxon>
        <taxon>Rhabditomorpha</taxon>
        <taxon>Rhabditoidea</taxon>
        <taxon>Rhabditidae</taxon>
        <taxon>Peloderinae</taxon>
        <taxon>Caenorhabditis</taxon>
    </lineage>
</organism>
<evidence type="ECO:0000256" key="2">
    <source>
        <dbReference type="ARBA" id="ARBA00007441"/>
    </source>
</evidence>
<comment type="similarity">
    <text evidence="2">Belongs to the class-I pyridoxal-phosphate-dependent aminotransferase family.</text>
</comment>
<gene>
    <name evidence="9" type="primary">Cre-nkat-3</name>
    <name evidence="9" type="ORF">CRE_15356</name>
</gene>
<comment type="subunit">
    <text evidence="3">Homodimer.</text>
</comment>
<keyword evidence="10" id="KW-1185">Reference proteome</keyword>
<evidence type="ECO:0000256" key="6">
    <source>
        <dbReference type="ARBA" id="ARBA00022898"/>
    </source>
</evidence>
<evidence type="ECO:0000256" key="3">
    <source>
        <dbReference type="ARBA" id="ARBA00011738"/>
    </source>
</evidence>
<dbReference type="PANTHER" id="PTHR43807:SF20">
    <property type="entry name" value="FI04487P"/>
    <property type="match status" value="1"/>
</dbReference>
<dbReference type="GO" id="GO:0070189">
    <property type="term" value="P:kynurenine metabolic process"/>
    <property type="evidence" value="ECO:0007669"/>
    <property type="project" value="UniProtKB-ARBA"/>
</dbReference>
<dbReference type="STRING" id="31234.E3MCF1"/>
<dbReference type="OMA" id="LGWSVWP"/>
<dbReference type="GO" id="GO:0016212">
    <property type="term" value="F:kynurenine-oxoglutarate transaminase activity"/>
    <property type="evidence" value="ECO:0007669"/>
    <property type="project" value="TreeGrafter"/>
</dbReference>
<comment type="cofactor">
    <cofactor evidence="1">
        <name>pyridoxal 5'-phosphate</name>
        <dbReference type="ChEBI" id="CHEBI:597326"/>
    </cofactor>
</comment>
<name>E3MCF1_CAERE</name>
<keyword evidence="5" id="KW-0808">Transferase</keyword>
<dbReference type="Gene3D" id="3.40.640.10">
    <property type="entry name" value="Type I PLP-dependent aspartate aminotransferase-like (Major domain)"/>
    <property type="match status" value="1"/>
</dbReference>
<dbReference type="FunFam" id="3.90.1150.10:FF:000021">
    <property type="entry name" value="Kynurenine--oxoglutarate transaminase 3"/>
    <property type="match status" value="1"/>
</dbReference>
<evidence type="ECO:0000256" key="4">
    <source>
        <dbReference type="ARBA" id="ARBA00022576"/>
    </source>
</evidence>
<dbReference type="FunCoup" id="E3MCF1">
    <property type="interactions" value="2110"/>
</dbReference>
<dbReference type="InterPro" id="IPR015424">
    <property type="entry name" value="PyrdxlP-dep_Trfase"/>
</dbReference>
<dbReference type="OrthoDB" id="2414662at2759"/>
<proteinExistence type="inferred from homology"/>
<dbReference type="InParanoid" id="E3MCF1"/>
<evidence type="ECO:0000259" key="8">
    <source>
        <dbReference type="Pfam" id="PF00155"/>
    </source>
</evidence>
<dbReference type="SUPFAM" id="SSF53383">
    <property type="entry name" value="PLP-dependent transferases"/>
    <property type="match status" value="1"/>
</dbReference>